<dbReference type="EMBL" id="ML735745">
    <property type="protein sequence ID" value="KAE8416897.1"/>
    <property type="molecule type" value="Genomic_DNA"/>
</dbReference>
<protein>
    <recommendedName>
        <fullName evidence="4">Secreted protein</fullName>
    </recommendedName>
</protein>
<keyword evidence="1" id="KW-0812">Transmembrane</keyword>
<organism evidence="2 3">
    <name type="scientific">Aspergillus pseudocaelatus</name>
    <dbReference type="NCBI Taxonomy" id="1825620"/>
    <lineage>
        <taxon>Eukaryota</taxon>
        <taxon>Fungi</taxon>
        <taxon>Dikarya</taxon>
        <taxon>Ascomycota</taxon>
        <taxon>Pezizomycotina</taxon>
        <taxon>Eurotiomycetes</taxon>
        <taxon>Eurotiomycetidae</taxon>
        <taxon>Eurotiales</taxon>
        <taxon>Aspergillaceae</taxon>
        <taxon>Aspergillus</taxon>
        <taxon>Aspergillus subgen. Circumdati</taxon>
    </lineage>
</organism>
<evidence type="ECO:0000256" key="1">
    <source>
        <dbReference type="SAM" id="Phobius"/>
    </source>
</evidence>
<sequence length="66" mass="7736">MYLYNVSDYVLVLLVLVGSFPHHFIWSAAPRTCIYSRLLPDVSSPREIPLFRKPTSIRLLEQKLQF</sequence>
<evidence type="ECO:0000313" key="2">
    <source>
        <dbReference type="EMBL" id="KAE8416897.1"/>
    </source>
</evidence>
<proteinExistence type="predicted"/>
<evidence type="ECO:0008006" key="4">
    <source>
        <dbReference type="Google" id="ProtNLM"/>
    </source>
</evidence>
<keyword evidence="1" id="KW-0472">Membrane</keyword>
<evidence type="ECO:0000313" key="3">
    <source>
        <dbReference type="Proteomes" id="UP000325395"/>
    </source>
</evidence>
<name>A0ABQ6WIE5_9EURO</name>
<keyword evidence="1" id="KW-1133">Transmembrane helix</keyword>
<feature type="transmembrane region" description="Helical" evidence="1">
    <location>
        <begin position="6"/>
        <end position="29"/>
    </location>
</feature>
<dbReference type="Proteomes" id="UP000325395">
    <property type="component" value="Unassembled WGS sequence"/>
</dbReference>
<accession>A0ABQ6WIE5</accession>
<keyword evidence="3" id="KW-1185">Reference proteome</keyword>
<gene>
    <name evidence="2" type="ORF">BDV36DRAFT_191376</name>
</gene>
<reference evidence="2 3" key="1">
    <citation type="submission" date="2019-04" db="EMBL/GenBank/DDBJ databases">
        <authorList>
            <consortium name="DOE Joint Genome Institute"/>
            <person name="Mondo S."/>
            <person name="Kjaerbolling I."/>
            <person name="Vesth T."/>
            <person name="Frisvad J.C."/>
            <person name="Nybo J.L."/>
            <person name="Theobald S."/>
            <person name="Kildgaard S."/>
            <person name="Isbrandt T."/>
            <person name="Kuo A."/>
            <person name="Sato A."/>
            <person name="Lyhne E.K."/>
            <person name="Kogle M.E."/>
            <person name="Wiebenga A."/>
            <person name="Kun R.S."/>
            <person name="Lubbers R.J."/>
            <person name="Makela M.R."/>
            <person name="Barry K."/>
            <person name="Chovatia M."/>
            <person name="Clum A."/>
            <person name="Daum C."/>
            <person name="Haridas S."/>
            <person name="He G."/>
            <person name="LaButti K."/>
            <person name="Lipzen A."/>
            <person name="Riley R."/>
            <person name="Salamov A."/>
            <person name="Simmons B.A."/>
            <person name="Magnuson J.K."/>
            <person name="Henrissat B."/>
            <person name="Mortensen U.H."/>
            <person name="Larsen T.O."/>
            <person name="Devries R.P."/>
            <person name="Grigoriev I.V."/>
            <person name="Machida M."/>
            <person name="Baker S.E."/>
            <person name="Andersen M.R."/>
            <person name="Cantor M.N."/>
            <person name="Hua S.X."/>
        </authorList>
    </citation>
    <scope>NUCLEOTIDE SEQUENCE [LARGE SCALE GENOMIC DNA]</scope>
    <source>
        <strain evidence="2 3">CBS 117616</strain>
    </source>
</reference>